<evidence type="ECO:0000256" key="1">
    <source>
        <dbReference type="SAM" id="MobiDB-lite"/>
    </source>
</evidence>
<dbReference type="AlphaFoldDB" id="A0A640S4V5"/>
<dbReference type="Proteomes" id="UP000435837">
    <property type="component" value="Unassembled WGS sequence"/>
</dbReference>
<feature type="transmembrane region" description="Helical" evidence="2">
    <location>
        <begin position="27"/>
        <end position="48"/>
    </location>
</feature>
<feature type="region of interest" description="Disordered" evidence="1">
    <location>
        <begin position="1"/>
        <end position="22"/>
    </location>
</feature>
<comment type="caution">
    <text evidence="3">The sequence shown here is derived from an EMBL/GenBank/DDBJ whole genome shotgun (WGS) entry which is preliminary data.</text>
</comment>
<keyword evidence="2" id="KW-0472">Membrane</keyword>
<dbReference type="EMBL" id="BLIN01000002">
    <property type="protein sequence ID" value="GFE05416.1"/>
    <property type="molecule type" value="Genomic_DNA"/>
</dbReference>
<protein>
    <submittedName>
        <fullName evidence="3">Uncharacterized protein</fullName>
    </submittedName>
</protein>
<organism evidence="3 4">
    <name type="scientific">Streptomyces caniferus</name>
    <dbReference type="NCBI Taxonomy" id="285557"/>
    <lineage>
        <taxon>Bacteria</taxon>
        <taxon>Bacillati</taxon>
        <taxon>Actinomycetota</taxon>
        <taxon>Actinomycetes</taxon>
        <taxon>Kitasatosporales</taxon>
        <taxon>Streptomycetaceae</taxon>
        <taxon>Streptomyces</taxon>
    </lineage>
</organism>
<evidence type="ECO:0000313" key="4">
    <source>
        <dbReference type="Proteomes" id="UP000435837"/>
    </source>
</evidence>
<reference evidence="3 4" key="1">
    <citation type="submission" date="2019-12" db="EMBL/GenBank/DDBJ databases">
        <title>Whole genome shotgun sequence of Streptomyces caniferus NBRC 15389.</title>
        <authorList>
            <person name="Ichikawa N."/>
            <person name="Kimura A."/>
            <person name="Kitahashi Y."/>
            <person name="Komaki H."/>
            <person name="Tamura T."/>
        </authorList>
    </citation>
    <scope>NUCLEOTIDE SEQUENCE [LARGE SCALE GENOMIC DNA]</scope>
    <source>
        <strain evidence="3 4">NBRC 15389</strain>
    </source>
</reference>
<keyword evidence="2" id="KW-0812">Transmembrane</keyword>
<accession>A0A640S4V5</accession>
<name>A0A640S4V5_9ACTN</name>
<proteinExistence type="predicted"/>
<keyword evidence="2" id="KW-1133">Transmembrane helix</keyword>
<evidence type="ECO:0000256" key="2">
    <source>
        <dbReference type="SAM" id="Phobius"/>
    </source>
</evidence>
<gene>
    <name evidence="3" type="ORF">Scani_16840</name>
</gene>
<feature type="compositionally biased region" description="Basic and acidic residues" evidence="1">
    <location>
        <begin position="1"/>
        <end position="13"/>
    </location>
</feature>
<evidence type="ECO:0000313" key="3">
    <source>
        <dbReference type="EMBL" id="GFE05416.1"/>
    </source>
</evidence>
<sequence>MSDTAQEPRDRTTAVDPNNQQQMSRHLWWRVGYFLFAIHLVALVMIFAMSHAPK</sequence>